<evidence type="ECO:0000256" key="6">
    <source>
        <dbReference type="ARBA" id="ARBA00039147"/>
    </source>
</evidence>
<dbReference type="Pfam" id="PF00465">
    <property type="entry name" value="Fe-ADH"/>
    <property type="match status" value="1"/>
</dbReference>
<evidence type="ECO:0000259" key="12">
    <source>
        <dbReference type="Pfam" id="PF00465"/>
    </source>
</evidence>
<evidence type="ECO:0000256" key="10">
    <source>
        <dbReference type="PIRSR" id="PIRSR000112-2"/>
    </source>
</evidence>
<evidence type="ECO:0000256" key="5">
    <source>
        <dbReference type="ARBA" id="ARBA00037918"/>
    </source>
</evidence>
<feature type="binding site" evidence="11">
    <location>
        <begin position="96"/>
        <end position="100"/>
    </location>
    <ligand>
        <name>NAD(+)</name>
        <dbReference type="ChEBI" id="CHEBI:57540"/>
    </ligand>
</feature>
<evidence type="ECO:0000256" key="3">
    <source>
        <dbReference type="ARBA" id="ARBA00023002"/>
    </source>
</evidence>
<dbReference type="PANTHER" id="PTHR43616:SF5">
    <property type="entry name" value="GLYCEROL DEHYDROGENASE 1"/>
    <property type="match status" value="1"/>
</dbReference>
<dbReference type="InterPro" id="IPR018211">
    <property type="entry name" value="ADH_Fe_CS"/>
</dbReference>
<dbReference type="Proteomes" id="UP000294321">
    <property type="component" value="Chromosome"/>
</dbReference>
<evidence type="ECO:0000256" key="4">
    <source>
        <dbReference type="ARBA" id="ARBA00023027"/>
    </source>
</evidence>
<keyword evidence="9" id="KW-0862">Zinc</keyword>
<dbReference type="KEGG" id="lji:ELX58_03330"/>
<protein>
    <recommendedName>
        <fullName evidence="7">Glycerol dehydrogenase</fullName>
        <ecNumber evidence="6">1.1.1.6</ecNumber>
    </recommendedName>
</protein>
<keyword evidence="4 11" id="KW-0520">NAD</keyword>
<comment type="pathway">
    <text evidence="5">Polyol metabolism; glycerol fermentation; glycerone phosphate from glycerol (oxidative route): step 1/2.</text>
</comment>
<name>A0A4P6ZKD7_9LACO</name>
<feature type="binding site" evidence="10">
    <location>
        <position position="123"/>
    </location>
    <ligand>
        <name>glycerol</name>
        <dbReference type="ChEBI" id="CHEBI:17754"/>
    </ligand>
</feature>
<dbReference type="Gene3D" id="1.20.1090.10">
    <property type="entry name" value="Dehydroquinate synthase-like - alpha domain"/>
    <property type="match status" value="1"/>
</dbReference>
<dbReference type="SUPFAM" id="SSF56796">
    <property type="entry name" value="Dehydroquinate synthase-like"/>
    <property type="match status" value="1"/>
</dbReference>
<accession>A0A4P6ZKD7</accession>
<dbReference type="OrthoDB" id="5198708at2"/>
<keyword evidence="2 9" id="KW-0479">Metal-binding</keyword>
<dbReference type="InterPro" id="IPR016205">
    <property type="entry name" value="Glycerol_DH"/>
</dbReference>
<reference evidence="14" key="1">
    <citation type="submission" date="2018-12" db="EMBL/GenBank/DDBJ databases">
        <title>A new species of lactobacillus.</title>
        <authorList>
            <person name="Jian Y."/>
            <person name="Xin L."/>
            <person name="Hong Z.J."/>
            <person name="Ming L.Z."/>
            <person name="Hong X.Z."/>
        </authorList>
    </citation>
    <scope>NUCLEOTIDE SEQUENCE [LARGE SCALE GENOMIC DNA]</scope>
    <source>
        <strain evidence="14">HSLZ-75</strain>
    </source>
</reference>
<dbReference type="PROSITE" id="PS00913">
    <property type="entry name" value="ADH_IRON_1"/>
    <property type="match status" value="1"/>
</dbReference>
<evidence type="ECO:0000313" key="14">
    <source>
        <dbReference type="Proteomes" id="UP000294321"/>
    </source>
</evidence>
<dbReference type="RefSeq" id="WP_133441747.1">
    <property type="nucleotide sequence ID" value="NZ_CP034726.1"/>
</dbReference>
<gene>
    <name evidence="13" type="ORF">ELX58_03330</name>
</gene>
<evidence type="ECO:0000256" key="9">
    <source>
        <dbReference type="PIRSR" id="PIRSR000112-1"/>
    </source>
</evidence>
<dbReference type="InterPro" id="IPR001670">
    <property type="entry name" value="ADH_Fe/GldA"/>
</dbReference>
<evidence type="ECO:0000313" key="13">
    <source>
        <dbReference type="EMBL" id="QBP18186.1"/>
    </source>
</evidence>
<dbReference type="Gene3D" id="3.40.50.1970">
    <property type="match status" value="1"/>
</dbReference>
<dbReference type="EMBL" id="CP034726">
    <property type="protein sequence ID" value="QBP18186.1"/>
    <property type="molecule type" value="Genomic_DNA"/>
</dbReference>
<dbReference type="AlphaFoldDB" id="A0A4P6ZKD7"/>
<feature type="domain" description="Alcohol dehydrogenase iron-type/glycerol dehydrogenase GldA" evidence="12">
    <location>
        <begin position="10"/>
        <end position="156"/>
    </location>
</feature>
<dbReference type="NCBIfam" id="NF006941">
    <property type="entry name" value="PRK09423.1"/>
    <property type="match status" value="1"/>
</dbReference>
<comment type="similarity">
    <text evidence="1">Belongs to the iron-containing alcohol dehydrogenase family.</text>
</comment>
<evidence type="ECO:0000256" key="1">
    <source>
        <dbReference type="ARBA" id="ARBA00007358"/>
    </source>
</evidence>
<dbReference type="PIRSF" id="PIRSF000112">
    <property type="entry name" value="Glycerol_dehydrogenase"/>
    <property type="match status" value="1"/>
</dbReference>
<organism evidence="13 14">
    <name type="scientific">Acetilactobacillus jinshanensis</name>
    <dbReference type="NCBI Taxonomy" id="1720083"/>
    <lineage>
        <taxon>Bacteria</taxon>
        <taxon>Bacillati</taxon>
        <taxon>Bacillota</taxon>
        <taxon>Bacilli</taxon>
        <taxon>Lactobacillales</taxon>
        <taxon>Lactobacillaceae</taxon>
        <taxon>Acetilactobacillus</taxon>
    </lineage>
</organism>
<comment type="catalytic activity">
    <reaction evidence="8">
        <text>glycerol + NAD(+) = dihydroxyacetone + NADH + H(+)</text>
        <dbReference type="Rhea" id="RHEA:13769"/>
        <dbReference type="ChEBI" id="CHEBI:15378"/>
        <dbReference type="ChEBI" id="CHEBI:16016"/>
        <dbReference type="ChEBI" id="CHEBI:17754"/>
        <dbReference type="ChEBI" id="CHEBI:57540"/>
        <dbReference type="ChEBI" id="CHEBI:57945"/>
        <dbReference type="EC" id="1.1.1.6"/>
    </reaction>
</comment>
<proteinExistence type="inferred from homology"/>
<keyword evidence="14" id="KW-1185">Reference proteome</keyword>
<evidence type="ECO:0000256" key="2">
    <source>
        <dbReference type="ARBA" id="ARBA00022723"/>
    </source>
</evidence>
<dbReference type="GO" id="GO:0046872">
    <property type="term" value="F:metal ion binding"/>
    <property type="evidence" value="ECO:0007669"/>
    <property type="project" value="UniProtKB-KW"/>
</dbReference>
<feature type="binding site" evidence="9">
    <location>
        <position position="272"/>
    </location>
    <ligand>
        <name>glycerol</name>
        <dbReference type="ChEBI" id="CHEBI:17754"/>
    </ligand>
</feature>
<feature type="binding site" evidence="9">
    <location>
        <position position="173"/>
    </location>
    <ligand>
        <name>glycerol</name>
        <dbReference type="ChEBI" id="CHEBI:17754"/>
    </ligand>
</feature>
<evidence type="ECO:0000256" key="8">
    <source>
        <dbReference type="ARBA" id="ARBA00049006"/>
    </source>
</evidence>
<evidence type="ECO:0000256" key="11">
    <source>
        <dbReference type="PIRSR" id="PIRSR000112-3"/>
    </source>
</evidence>
<dbReference type="GO" id="GO:0008888">
    <property type="term" value="F:glycerol dehydrogenase (NAD+) activity"/>
    <property type="evidence" value="ECO:0007669"/>
    <property type="project" value="UniProtKB-EC"/>
</dbReference>
<feature type="binding site" evidence="9">
    <location>
        <position position="256"/>
    </location>
    <ligand>
        <name>glycerol</name>
        <dbReference type="ChEBI" id="CHEBI:17754"/>
    </ligand>
</feature>
<sequence>MSQDVSFTSPSMYVEGNGLILRCKDYIKKLGSRAIILTSNRLNKMIGSRLSNYLQSNGVSNKVVIFGGQSSMKEITRIAKLATEFQAQVIIGLGGGRVLDSAKATANKIHIHVAIFPSLASTDSPCTRLSVIYNDDGSFSHYWFYNSNPDLVLVDTKLLTDAPKRFLVSGIGDALATNVEAQAVEQSHGDNLIGKKQTLFGLAIAQKCEDTLFKYGKEAVTCVGVNADTTAVNKVIEANILMSGLGAESGGLAAAHALYNGTTAYGKIPRMHGEIVAFGLLTQLFLEGAGKYRLNKYLDFELSVGLPTNFKELGVPTISDEDLMQIAKVADSPKDTMTEMPMKITPYMIVQAMRGANAYSRMYEAEHRC</sequence>
<feature type="binding site" evidence="11">
    <location>
        <position position="133"/>
    </location>
    <ligand>
        <name>NAD(+)</name>
        <dbReference type="ChEBI" id="CHEBI:57540"/>
    </ligand>
</feature>
<keyword evidence="3" id="KW-0560">Oxidoreductase</keyword>
<dbReference type="CDD" id="cd08170">
    <property type="entry name" value="GlyDH"/>
    <property type="match status" value="1"/>
</dbReference>
<dbReference type="PANTHER" id="PTHR43616">
    <property type="entry name" value="GLYCEROL DEHYDROGENASE"/>
    <property type="match status" value="1"/>
</dbReference>
<dbReference type="EC" id="1.1.1.6" evidence="6"/>
<comment type="cofactor">
    <cofactor evidence="9">
        <name>Zn(2+)</name>
        <dbReference type="ChEBI" id="CHEBI:29105"/>
    </cofactor>
    <text evidence="9">Binds 1 zinc ion per subunit.</text>
</comment>
<feature type="binding site" evidence="11">
    <location>
        <position position="127"/>
    </location>
    <ligand>
        <name>NAD(+)</name>
        <dbReference type="ChEBI" id="CHEBI:57540"/>
    </ligand>
</feature>
<feature type="binding site" evidence="11">
    <location>
        <position position="129"/>
    </location>
    <ligand>
        <name>NAD(+)</name>
        <dbReference type="ChEBI" id="CHEBI:57540"/>
    </ligand>
</feature>
<evidence type="ECO:0000256" key="7">
    <source>
        <dbReference type="ARBA" id="ARBA00040132"/>
    </source>
</evidence>